<dbReference type="Proteomes" id="UP000812440">
    <property type="component" value="Chromosome 3"/>
</dbReference>
<dbReference type="Pfam" id="PF24630">
    <property type="entry name" value="PIN_TASOR"/>
    <property type="match status" value="1"/>
</dbReference>
<dbReference type="PANTHER" id="PTHR16207">
    <property type="entry name" value="SET DOMAIN-CONTAINING PROTEIN"/>
    <property type="match status" value="1"/>
</dbReference>
<gene>
    <name evidence="4" type="ORF">GDO86_006012</name>
</gene>
<proteinExistence type="predicted"/>
<dbReference type="OrthoDB" id="5960959at2759"/>
<dbReference type="InterPro" id="IPR046432">
    <property type="entry name" value="TASOR"/>
</dbReference>
<protein>
    <recommendedName>
        <fullName evidence="6">Protein FAM208B</fullName>
    </recommendedName>
</protein>
<dbReference type="InterPro" id="IPR056242">
    <property type="entry name" value="PIN_TASOR"/>
</dbReference>
<feature type="domain" description="TASOR alpha/beta" evidence="2">
    <location>
        <begin position="1841"/>
        <end position="1935"/>
    </location>
</feature>
<evidence type="ECO:0000313" key="4">
    <source>
        <dbReference type="EMBL" id="KAG8440054.1"/>
    </source>
</evidence>
<evidence type="ECO:0000313" key="5">
    <source>
        <dbReference type="Proteomes" id="UP000812440"/>
    </source>
</evidence>
<sequence length="2088" mass="236388">METNKSCEVKEFYPDSAIQHNVKIFTIQKKMDSPSSKENLPKPSSALLEKCSQVDFSRLRSYISNPVNFCVPLQMASRILGEEHTDSDDINNLNNSKASQNHQGSLESKQFLDVEIKVKNESKGRKLRKELLLESTTFNPKWSTIQHEKAEEKKTLRILDKEPPNSIGINLNSSIAGINDKSSLESKRSIHAEIKDKNGKKKRKIRKELLNESTTFYPKWSNTQCEKSGEKKHSGKCTQQALVVNSQAIKKKICVSEEHKYGSSASTTVKLSSAKCMDRRKRGAEVLAAHFVQDVQNKRAAVDGTSYSKCVKNTSAESGLVKLKRKTTVLENGTLNDSANCNISEPAQMGSRTKSKLKVKSIKMSLKERSEKSVKTSIKNIKKIGCKNIKLQSESREKTKFEDKKCCSAIRAEEYIMEKRVSMYESHALNLLADLALNAFSSSAVISKTETASSRQGLKETDIIKAKSDQDNCSDKFNSDKTCTPVKCSTLIPIAMGTDPIQENKHNMKRSDSCKIISFLKTVESKEKQTQNVADTPPQSNSLNKICLEHSYSQPPTNEATIYLVTDKSNESSVQTLDPSVIPSVRELVFDQQQNNVNCSKEMIHVTGNNEVSCLFRKKGPRAVFKFGENLQVTLEWEGKYDLELDSKFTSDPLEKTINRALHGPWNPHLKEKVEDVKIILHMWLALFYSKPNKATSCSSRKVVEHSNPAKYVSINTVLEPVELNNCQSNLTQSPVLTADLQNSPVHIPSSNKVEYCCVDNIPVLQRLDGKEISSKDDLGVLSVSSEEKNIENNAEQMQLEERQNYIFTTYSQTNGIGETGKCNPPSVNSGRPANNYIPVLCYVQDSNQLDVAHDQNEISEGIGQMNECSLGKDPVIHGSEHDKLSSHIMNLVCSNECLTNKEVCELKDFGKSESKSTSNIESPDSLKKTFPSICEKPELSGSEYIKCNSVHFGTSDYYDNKEFSKPHSEISEFPEILKKTENILKCDKNQVNTDERQITEIDHKLYDFSSIDAPVSHVVDHLLSGFNISSGEGVKNDPLPTAEHSGTLPSKESSTNDCLCDNAYRSKINCQNNLMNSKTNICNPAIKSYSNDLKDMAPHQLSVGPLSFPSELCEVHSEELENKNESTLLSSEKLSSADFTRTEDNQSMKGFQENANKTDCGDMKAPNHVSNIEKQNIHPESPETATVPEIKEVQDIPEILDTRIWKSDLSNLVPVGTSNVQLLKERNGKSSVKEQQYPRHQAFQGCTINSKDLSSLNISLDQSVSNEGQFGKSSEFYNKLGKAKETELALVKNSGIDQSDSLKNQKTNSGFDNDVIGKEEQMIKKLKKKDDFLLNENPAALECNNFKHSVCSSGENFVQQPIESNPSQSIQFSLDCSTFPSHLKPVKEGEVVVGSEERKPAETVKIAPCINEKNICNVALECLREDKALVSGDNLLQVKHCSNVTCQPFTGSAEQIDTMSVQDLKKSTIHSVRDALDVCFTTHTADLHEEIVDDWSEKSYEDNEFGQIQEPDDAFIYHVNRKRQNYLLDYEKYKYFPGSAHESTAMLHESAISKNMRNTKHCRTETDPYLPQDFEHKEHFARYFRHPNYFKCRPLGKFKVINYVKERALQAVHRKDCYVSWPEQVSVLKEKKLSHAHTENTLDLEHLRFNYRLKDVLKNTSTDKHLCQPPFRTMFESKRIPCYSGSASKKKDPLVITIQCSNRKRHYRQYKLQEDTYYKTLPYDDVKDESSYCYSNLKKLDLCRKTPFHFQKLRYGSKLMKTNDDISLILKECVHSTHLKLNRVSLGKTERTSGIYMTEACSREATILESPKSHVVKDIISDLSTSLHCRLNKVAKEYSKKTFQFYISETSDDSFFSLTKDMLVQAGNTEAEPQQFCSNHQASDKMLVIIRNEDISCHIHKIPCLLRLRLLPNVSFAGVDSPEDVLDSTYQGLFQSGGFVISDQTFMESISLEKLKEVLVLMEKMNRSSVWKWLIHYRENKKLKDDVRVDSVSQLKIILLKSYQQRNIIEVLPYHKCDSKLQTMPGDLPCILNLQNQHIQRRLVVYLTDKPSPLKEEFECNGIIVLDVDRFISKICKLDAQLHLSYW</sequence>
<dbReference type="EMBL" id="JAACNH010000006">
    <property type="protein sequence ID" value="KAG8440054.1"/>
    <property type="molecule type" value="Genomic_DNA"/>
</dbReference>
<dbReference type="GO" id="GO:0005654">
    <property type="term" value="C:nucleoplasm"/>
    <property type="evidence" value="ECO:0007669"/>
    <property type="project" value="TreeGrafter"/>
</dbReference>
<keyword evidence="5" id="KW-1185">Reference proteome</keyword>
<dbReference type="GO" id="GO:0045814">
    <property type="term" value="P:negative regulation of gene expression, epigenetic"/>
    <property type="evidence" value="ECO:0007669"/>
    <property type="project" value="InterPro"/>
</dbReference>
<feature type="region of interest" description="Disordered" evidence="1">
    <location>
        <begin position="1034"/>
        <end position="1056"/>
    </location>
</feature>
<feature type="domain" description="TASOR PIN" evidence="3">
    <location>
        <begin position="1939"/>
        <end position="2077"/>
    </location>
</feature>
<dbReference type="PANTHER" id="PTHR16207:SF10">
    <property type="entry name" value="PROTEIN TASOR 2"/>
    <property type="match status" value="1"/>
</dbReference>
<reference evidence="4" key="1">
    <citation type="thesis" date="2020" institute="ProQuest LLC" country="789 East Eisenhower Parkway, Ann Arbor, MI, USA">
        <title>Comparative Genomics and Chromosome Evolution.</title>
        <authorList>
            <person name="Mudd A.B."/>
        </authorList>
    </citation>
    <scope>NUCLEOTIDE SEQUENCE</scope>
    <source>
        <strain evidence="4">Female2</strain>
        <tissue evidence="4">Blood</tissue>
    </source>
</reference>
<comment type="caution">
    <text evidence="4">The sequence shown here is derived from an EMBL/GenBank/DDBJ whole genome shotgun (WGS) entry which is preliminary data.</text>
</comment>
<name>A0A8T2J9C2_9PIPI</name>
<evidence type="ECO:0000259" key="2">
    <source>
        <dbReference type="Pfam" id="PF23314"/>
    </source>
</evidence>
<dbReference type="InterPro" id="IPR056243">
    <property type="entry name" value="TASOR_ab_dom"/>
</dbReference>
<accession>A0A8T2J9C2</accession>
<dbReference type="Pfam" id="PF23314">
    <property type="entry name" value="TASOR_alpha-beta"/>
    <property type="match status" value="1"/>
</dbReference>
<organism evidence="4 5">
    <name type="scientific">Hymenochirus boettgeri</name>
    <name type="common">Congo dwarf clawed frog</name>
    <dbReference type="NCBI Taxonomy" id="247094"/>
    <lineage>
        <taxon>Eukaryota</taxon>
        <taxon>Metazoa</taxon>
        <taxon>Chordata</taxon>
        <taxon>Craniata</taxon>
        <taxon>Vertebrata</taxon>
        <taxon>Euteleostomi</taxon>
        <taxon>Amphibia</taxon>
        <taxon>Batrachia</taxon>
        <taxon>Anura</taxon>
        <taxon>Pipoidea</taxon>
        <taxon>Pipidae</taxon>
        <taxon>Pipinae</taxon>
        <taxon>Hymenochirus</taxon>
    </lineage>
</organism>
<evidence type="ECO:0008006" key="6">
    <source>
        <dbReference type="Google" id="ProtNLM"/>
    </source>
</evidence>
<evidence type="ECO:0000256" key="1">
    <source>
        <dbReference type="SAM" id="MobiDB-lite"/>
    </source>
</evidence>
<evidence type="ECO:0000259" key="3">
    <source>
        <dbReference type="Pfam" id="PF24630"/>
    </source>
</evidence>